<gene>
    <name evidence="9" type="ORF">GCG54_00001051</name>
</gene>
<dbReference type="EMBL" id="WVTB01000081">
    <property type="protein sequence ID" value="KAF3799943.1"/>
    <property type="molecule type" value="Genomic_DNA"/>
</dbReference>
<evidence type="ECO:0000256" key="4">
    <source>
        <dbReference type="ARBA" id="ARBA00038415"/>
    </source>
</evidence>
<dbReference type="PANTHER" id="PTHR22847">
    <property type="entry name" value="WD40 REPEAT PROTEIN"/>
    <property type="match status" value="1"/>
</dbReference>
<keyword evidence="10" id="KW-1185">Reference proteome</keyword>
<comment type="similarity">
    <text evidence="4">Belongs to the WD repeat MDV1/CAF4 family.</text>
</comment>
<feature type="compositionally biased region" description="Basic and acidic residues" evidence="8">
    <location>
        <begin position="13"/>
        <end position="22"/>
    </location>
</feature>
<evidence type="ECO:0000256" key="8">
    <source>
        <dbReference type="SAM" id="MobiDB-lite"/>
    </source>
</evidence>
<dbReference type="Pfam" id="PF00400">
    <property type="entry name" value="WD40"/>
    <property type="match status" value="1"/>
</dbReference>
<evidence type="ECO:0000256" key="1">
    <source>
        <dbReference type="ARBA" id="ARBA00022574"/>
    </source>
</evidence>
<reference evidence="9" key="1">
    <citation type="journal article" date="2020" name="Phytopathology">
        <title>Genome sequence and comparative analysis of Colletotrichum gloeosporioides isolated from Liriodendron leaves.</title>
        <authorList>
            <person name="Fu F.F."/>
            <person name="Hao Z."/>
            <person name="Wang P."/>
            <person name="Lu Y."/>
            <person name="Xue L.J."/>
            <person name="Wei G."/>
            <person name="Tian Y."/>
            <person name="Baishi H."/>
            <person name="Xu H."/>
            <person name="Shi J."/>
            <person name="Cheng T."/>
            <person name="Wang G."/>
            <person name="Yi Y."/>
            <person name="Chen J."/>
        </authorList>
    </citation>
    <scope>NUCLEOTIDE SEQUENCE</scope>
    <source>
        <strain evidence="9">Lc1</strain>
    </source>
</reference>
<dbReference type="PROSITE" id="PS50082">
    <property type="entry name" value="WD_REPEATS_2"/>
    <property type="match status" value="1"/>
</dbReference>
<comment type="function">
    <text evidence="6">Involved in mitochondrial fission. Acts as an adapter protein required to form mitochondrial fission complexes. Formation of these complexes is required to promote constriction and fission of the mitochondrial compartment at a late step in mitochondrial division.</text>
</comment>
<evidence type="ECO:0000256" key="5">
    <source>
        <dbReference type="ARBA" id="ARBA00039789"/>
    </source>
</evidence>
<feature type="region of interest" description="Disordered" evidence="8">
    <location>
        <begin position="1"/>
        <end position="22"/>
    </location>
</feature>
<dbReference type="AlphaFoldDB" id="A0A8H4CA18"/>
<dbReference type="InterPro" id="IPR015943">
    <property type="entry name" value="WD40/YVTN_repeat-like_dom_sf"/>
</dbReference>
<dbReference type="GeneID" id="69008222"/>
<dbReference type="InterPro" id="IPR001680">
    <property type="entry name" value="WD40_rpt"/>
</dbReference>
<evidence type="ECO:0000256" key="7">
    <source>
        <dbReference type="PROSITE-ProRule" id="PRU00221"/>
    </source>
</evidence>
<keyword evidence="2" id="KW-0677">Repeat</keyword>
<evidence type="ECO:0000313" key="9">
    <source>
        <dbReference type="EMBL" id="KAF3799943.1"/>
    </source>
</evidence>
<accession>A0A8H4CA18</accession>
<feature type="region of interest" description="Disordered" evidence="8">
    <location>
        <begin position="101"/>
        <end position="130"/>
    </location>
</feature>
<organism evidence="9 10">
    <name type="scientific">Colletotrichum gloeosporioides</name>
    <name type="common">Anthracnose fungus</name>
    <name type="synonym">Glomerella cingulata</name>
    <dbReference type="NCBI Taxonomy" id="474922"/>
    <lineage>
        <taxon>Eukaryota</taxon>
        <taxon>Fungi</taxon>
        <taxon>Dikarya</taxon>
        <taxon>Ascomycota</taxon>
        <taxon>Pezizomycotina</taxon>
        <taxon>Sordariomycetes</taxon>
        <taxon>Hypocreomycetidae</taxon>
        <taxon>Glomerellales</taxon>
        <taxon>Glomerellaceae</taxon>
        <taxon>Colletotrichum</taxon>
        <taxon>Colletotrichum gloeosporioides species complex</taxon>
    </lineage>
</organism>
<comment type="caution">
    <text evidence="9">The sequence shown here is derived from an EMBL/GenBank/DDBJ whole genome shotgun (WGS) entry which is preliminary data.</text>
</comment>
<dbReference type="Gene3D" id="2.130.10.10">
    <property type="entry name" value="YVTN repeat-like/Quinoprotein amine dehydrogenase"/>
    <property type="match status" value="1"/>
</dbReference>
<feature type="repeat" description="WD" evidence="7">
    <location>
        <begin position="59"/>
        <end position="91"/>
    </location>
</feature>
<proteinExistence type="inferred from homology"/>
<sequence length="141" mass="15508">MEQSTNTSAKRPSAGDKSNKVSRKVDAFAVSLDGTKCAAVLGGGIRLWDRATNRTKHMQSGHDGRITSIAFSSSGDLFATASTDKSIKLWDSTIDQRYTYPLPSPTRRFDPSTDPQQHSRVRKVGQPLSDPSGYFCEAHFR</sequence>
<name>A0A8H4CA18_COLGL</name>
<evidence type="ECO:0000313" key="10">
    <source>
        <dbReference type="Proteomes" id="UP000613401"/>
    </source>
</evidence>
<dbReference type="Proteomes" id="UP000613401">
    <property type="component" value="Unassembled WGS sequence"/>
</dbReference>
<dbReference type="SUPFAM" id="SSF50978">
    <property type="entry name" value="WD40 repeat-like"/>
    <property type="match status" value="1"/>
</dbReference>
<dbReference type="PROSITE" id="PS50294">
    <property type="entry name" value="WD_REPEATS_REGION"/>
    <property type="match status" value="1"/>
</dbReference>
<dbReference type="PANTHER" id="PTHR22847:SF637">
    <property type="entry name" value="WD REPEAT DOMAIN 5B"/>
    <property type="match status" value="1"/>
</dbReference>
<evidence type="ECO:0000256" key="3">
    <source>
        <dbReference type="ARBA" id="ARBA00023054"/>
    </source>
</evidence>
<dbReference type="InterPro" id="IPR036322">
    <property type="entry name" value="WD40_repeat_dom_sf"/>
</dbReference>
<evidence type="ECO:0000256" key="6">
    <source>
        <dbReference type="ARBA" id="ARBA00043913"/>
    </source>
</evidence>
<dbReference type="SMART" id="SM00320">
    <property type="entry name" value="WD40"/>
    <property type="match status" value="2"/>
</dbReference>
<reference evidence="9" key="2">
    <citation type="submission" date="2020-03" db="EMBL/GenBank/DDBJ databases">
        <authorList>
            <person name="Fu F.-F."/>
            <person name="Chen J."/>
        </authorList>
    </citation>
    <scope>NUCLEOTIDE SEQUENCE</scope>
    <source>
        <strain evidence="9">Lc1</strain>
    </source>
</reference>
<evidence type="ECO:0000256" key="2">
    <source>
        <dbReference type="ARBA" id="ARBA00022737"/>
    </source>
</evidence>
<dbReference type="GO" id="GO:1990234">
    <property type="term" value="C:transferase complex"/>
    <property type="evidence" value="ECO:0007669"/>
    <property type="project" value="UniProtKB-ARBA"/>
</dbReference>
<keyword evidence="1 7" id="KW-0853">WD repeat</keyword>
<feature type="compositionally biased region" description="Polar residues" evidence="8">
    <location>
        <begin position="1"/>
        <end position="10"/>
    </location>
</feature>
<protein>
    <recommendedName>
        <fullName evidence="5">Mitochondrial division protein 1</fullName>
    </recommendedName>
</protein>
<dbReference type="RefSeq" id="XP_045259103.1">
    <property type="nucleotide sequence ID" value="XM_045401178.1"/>
</dbReference>
<keyword evidence="3" id="KW-0175">Coiled coil</keyword>